<dbReference type="Proteomes" id="UP001623041">
    <property type="component" value="Unassembled WGS sequence"/>
</dbReference>
<dbReference type="CDD" id="cd00063">
    <property type="entry name" value="FN3"/>
    <property type="match status" value="1"/>
</dbReference>
<dbReference type="Gene3D" id="3.60.21.10">
    <property type="match status" value="1"/>
</dbReference>
<dbReference type="SUPFAM" id="SSF49265">
    <property type="entry name" value="Fibronectin type III"/>
    <property type="match status" value="1"/>
</dbReference>
<dbReference type="InterPro" id="IPR051918">
    <property type="entry name" value="STPP_CPPED1"/>
</dbReference>
<dbReference type="Pfam" id="PF01473">
    <property type="entry name" value="Choline_bind_1"/>
    <property type="match status" value="2"/>
</dbReference>
<dbReference type="EMBL" id="JBJHQH010000001">
    <property type="protein sequence ID" value="MFK9090244.1"/>
    <property type="molecule type" value="Genomic_DNA"/>
</dbReference>
<dbReference type="InterPro" id="IPR013783">
    <property type="entry name" value="Ig-like_fold"/>
</dbReference>
<dbReference type="Pfam" id="PF00149">
    <property type="entry name" value="Metallophos"/>
    <property type="match status" value="1"/>
</dbReference>
<dbReference type="PANTHER" id="PTHR43143">
    <property type="entry name" value="METALLOPHOSPHOESTERASE, CALCINEURIN SUPERFAMILY"/>
    <property type="match status" value="1"/>
</dbReference>
<dbReference type="InterPro" id="IPR004843">
    <property type="entry name" value="Calcineurin-like_PHP"/>
</dbReference>
<feature type="repeat" description="Cell wall-binding" evidence="2">
    <location>
        <begin position="590"/>
        <end position="610"/>
    </location>
</feature>
<feature type="repeat" description="Cell wall-binding" evidence="2">
    <location>
        <begin position="531"/>
        <end position="550"/>
    </location>
</feature>
<name>A0ABW8R9X4_9BACI</name>
<dbReference type="InterPro" id="IPR003961">
    <property type="entry name" value="FN3_dom"/>
</dbReference>
<dbReference type="InterPro" id="IPR036116">
    <property type="entry name" value="FN3_sf"/>
</dbReference>
<sequence>MQGNTSETPVLQFPVLSDIHIGGAAQQERFKRALSDIQAIAPNYDALVLLGDNTNMGTIKEYDDLNHLLQAYSKQDAEKIITIGNHDYWEGFYSIGDFNPAKYIQRFVDKTGMPGVYYDKWVKGYHFITLGSEGFPDHGGADHVLMSDEQYSWLDEALEQDADPAKPIFVFLHQPIDNTVYGSEEWGAGFTDTRLSDILRKYPQVILFSGHTHYLLQHPRSIYQDGFTVVNAGSVAYGYTDIGYPGTSQGLLVNVYSDRVEIKGRDITNGTEIQSFTVKTPYEKTYGDSQKPSFLMGTKVNLDNNTSGDRITLSFDAAIDNTLVDRYLIKHKGKVIHTEYVNFWNKFSPQRMTFDVKDLIPETSYDFVISAVDAWNNESINMLKTSFTTPKLNGWKLNGEKWVYYEDGSIAKGWRIIDGKRYFFLDDGSMCTGWYTSGTQKYYLNDNGAMQIGWKLIDEKWYFFQTDGTMRIGWYSNGSQKYYLDDDGKMQIGWKLISGNWYLFQTDGTMKIGWFSSGSKKYYLNNDGAMQIGWKEIDGERYYFGSDGALKKGWLEDKNKWYYLDNNGRQKLGWIQDQAKWYYLKSDGMVTNWQQIGNNTWYFFNSSGSMQTGWVFSGGKWYFLSSSGAMKTGWVWSGGSWYFMSDSGVMKTGWVLDNDKWYFLYNNGSMAVNTTIQDCRIGSDGAWIK</sequence>
<evidence type="ECO:0000313" key="4">
    <source>
        <dbReference type="EMBL" id="MFK9090244.1"/>
    </source>
</evidence>
<feature type="repeat" description="Cell wall-binding" evidence="2">
    <location>
        <begin position="551"/>
        <end position="570"/>
    </location>
</feature>
<feature type="repeat" description="Cell wall-binding" evidence="2">
    <location>
        <begin position="611"/>
        <end position="630"/>
    </location>
</feature>
<dbReference type="Gene3D" id="2.10.270.20">
    <property type="match status" value="1"/>
</dbReference>
<dbReference type="Gene3D" id="2.10.270.10">
    <property type="entry name" value="Cholin Binding"/>
    <property type="match status" value="4"/>
</dbReference>
<feature type="repeat" description="Cell wall-binding" evidence="2">
    <location>
        <begin position="631"/>
        <end position="650"/>
    </location>
</feature>
<accession>A0ABW8R9X4</accession>
<dbReference type="PROSITE" id="PS51170">
    <property type="entry name" value="CW"/>
    <property type="match status" value="8"/>
</dbReference>
<dbReference type="Pfam" id="PF19127">
    <property type="entry name" value="Choline_bind_3"/>
    <property type="match status" value="5"/>
</dbReference>
<dbReference type="InterPro" id="IPR029052">
    <property type="entry name" value="Metallo-depent_PP-like"/>
</dbReference>
<organism evidence="4 5">
    <name type="scientific">Bacillus salipaludis</name>
    <dbReference type="NCBI Taxonomy" id="2547811"/>
    <lineage>
        <taxon>Bacteria</taxon>
        <taxon>Bacillati</taxon>
        <taxon>Bacillota</taxon>
        <taxon>Bacilli</taxon>
        <taxon>Bacillales</taxon>
        <taxon>Bacillaceae</taxon>
        <taxon>Bacillus</taxon>
    </lineage>
</organism>
<feature type="domain" description="Calcineurin-like phosphoesterase" evidence="3">
    <location>
        <begin position="15"/>
        <end position="214"/>
    </location>
</feature>
<evidence type="ECO:0000313" key="5">
    <source>
        <dbReference type="Proteomes" id="UP001623041"/>
    </source>
</evidence>
<feature type="repeat" description="Cell wall-binding" evidence="2">
    <location>
        <begin position="451"/>
        <end position="470"/>
    </location>
</feature>
<proteinExistence type="predicted"/>
<reference evidence="4 5" key="1">
    <citation type="submission" date="2024-11" db="EMBL/GenBank/DDBJ databases">
        <authorList>
            <person name="Lucas J.A."/>
        </authorList>
    </citation>
    <scope>NUCLEOTIDE SEQUENCE [LARGE SCALE GENOMIC DNA]</scope>
    <source>
        <strain evidence="4 5">Z 5.4</strain>
    </source>
</reference>
<keyword evidence="5" id="KW-1185">Reference proteome</keyword>
<evidence type="ECO:0000256" key="1">
    <source>
        <dbReference type="ARBA" id="ARBA00022737"/>
    </source>
</evidence>
<dbReference type="PANTHER" id="PTHR43143:SF1">
    <property type="entry name" value="SERINE_THREONINE-PROTEIN PHOSPHATASE CPPED1"/>
    <property type="match status" value="1"/>
</dbReference>
<feature type="repeat" description="Cell wall-binding" evidence="2">
    <location>
        <begin position="491"/>
        <end position="510"/>
    </location>
</feature>
<dbReference type="SUPFAM" id="SSF69360">
    <property type="entry name" value="Cell wall binding repeat"/>
    <property type="match status" value="2"/>
</dbReference>
<dbReference type="SUPFAM" id="SSF56300">
    <property type="entry name" value="Metallo-dependent phosphatases"/>
    <property type="match status" value="1"/>
</dbReference>
<evidence type="ECO:0000256" key="2">
    <source>
        <dbReference type="PROSITE-ProRule" id="PRU00591"/>
    </source>
</evidence>
<dbReference type="InterPro" id="IPR018337">
    <property type="entry name" value="Cell_wall/Cho-bd_repeat"/>
</dbReference>
<gene>
    <name evidence="4" type="ORF">ACJEBI_01945</name>
</gene>
<dbReference type="Gene3D" id="2.20.120.10">
    <property type="entry name" value="Multimodular pneumococcal cell wall endolysin, domain 3"/>
    <property type="match status" value="1"/>
</dbReference>
<evidence type="ECO:0000259" key="3">
    <source>
        <dbReference type="Pfam" id="PF00149"/>
    </source>
</evidence>
<comment type="caution">
    <text evidence="4">The sequence shown here is derived from an EMBL/GenBank/DDBJ whole genome shotgun (WGS) entry which is preliminary data.</text>
</comment>
<feature type="repeat" description="Cell wall-binding" evidence="2">
    <location>
        <begin position="651"/>
        <end position="670"/>
    </location>
</feature>
<dbReference type="Gene3D" id="2.60.40.10">
    <property type="entry name" value="Immunoglobulins"/>
    <property type="match status" value="1"/>
</dbReference>
<protein>
    <submittedName>
        <fullName evidence="4">Metallophosphoesterase</fullName>
    </submittedName>
</protein>
<keyword evidence="1" id="KW-0677">Repeat</keyword>